<sequence length="266" mass="29438">MAGSHRKRQRKPLNDSWVLSVVEQPQQTLSQTKDIVELDNRLDTDDEPSTAEATDPDHTQPAKSQEPTDKQELAKAVRVHLNQLSACYTYYHLPQLSDQLDKNGCQMIAYPCKIPMYGTSPSNPSKHVASCFKNQKDGKDSQKLADMGITGTKDIDAQEVPQLCAIWCTEGGRPFSALGEQAHLGIMHPTVIHHLPSRKVVSRDIGKLYTAVQESLIKSLKKYTGAMYLGLDAWQSPNGFNVLGTVNYRLVQKGPGTYELESISSG</sequence>
<reference evidence="3" key="1">
    <citation type="submission" date="2014-03" db="EMBL/GenBank/DDBJ databases">
        <title>The Genome Sequence of Puccinia striiformis f. sp. tritici PST-78.</title>
        <authorList>
            <consortium name="The Broad Institute Genome Sequencing Platform"/>
            <person name="Cuomo C."/>
            <person name="Hulbert S."/>
            <person name="Chen X."/>
            <person name="Walker B."/>
            <person name="Young S.K."/>
            <person name="Zeng Q."/>
            <person name="Gargeya S."/>
            <person name="Fitzgerald M."/>
            <person name="Haas B."/>
            <person name="Abouelleil A."/>
            <person name="Alvarado L."/>
            <person name="Arachchi H.M."/>
            <person name="Berlin A.M."/>
            <person name="Chapman S.B."/>
            <person name="Goldberg J."/>
            <person name="Griggs A."/>
            <person name="Gujja S."/>
            <person name="Hansen M."/>
            <person name="Howarth C."/>
            <person name="Imamovic A."/>
            <person name="Larimer J."/>
            <person name="McCowan C."/>
            <person name="Montmayeur A."/>
            <person name="Murphy C."/>
            <person name="Neiman D."/>
            <person name="Pearson M."/>
            <person name="Priest M."/>
            <person name="Roberts A."/>
            <person name="Saif S."/>
            <person name="Shea T."/>
            <person name="Sisk P."/>
            <person name="Sykes S."/>
            <person name="Wortman J."/>
            <person name="Nusbaum C."/>
            <person name="Birren B."/>
        </authorList>
    </citation>
    <scope>NUCLEOTIDE SEQUENCE [LARGE SCALE GENOMIC DNA]</scope>
    <source>
        <strain evidence="3">race PST-78</strain>
    </source>
</reference>
<evidence type="ECO:0008006" key="4">
    <source>
        <dbReference type="Google" id="ProtNLM"/>
    </source>
</evidence>
<feature type="compositionally biased region" description="Basic and acidic residues" evidence="1">
    <location>
        <begin position="55"/>
        <end position="72"/>
    </location>
</feature>
<feature type="compositionally biased region" description="Basic and acidic residues" evidence="1">
    <location>
        <begin position="34"/>
        <end position="43"/>
    </location>
</feature>
<protein>
    <recommendedName>
        <fullName evidence="4">DUF659 domain-containing protein</fullName>
    </recommendedName>
</protein>
<dbReference type="Proteomes" id="UP000054564">
    <property type="component" value="Unassembled WGS sequence"/>
</dbReference>
<dbReference type="EMBL" id="AJIL01000113">
    <property type="protein sequence ID" value="KNE94582.1"/>
    <property type="molecule type" value="Genomic_DNA"/>
</dbReference>
<gene>
    <name evidence="2" type="ORF">PSTG_12045</name>
</gene>
<evidence type="ECO:0000256" key="1">
    <source>
        <dbReference type="SAM" id="MobiDB-lite"/>
    </source>
</evidence>
<proteinExistence type="predicted"/>
<evidence type="ECO:0000313" key="2">
    <source>
        <dbReference type="EMBL" id="KNE94582.1"/>
    </source>
</evidence>
<dbReference type="AlphaFoldDB" id="A0A0L0V5N0"/>
<evidence type="ECO:0000313" key="3">
    <source>
        <dbReference type="Proteomes" id="UP000054564"/>
    </source>
</evidence>
<feature type="region of interest" description="Disordered" evidence="1">
    <location>
        <begin position="28"/>
        <end position="72"/>
    </location>
</feature>
<accession>A0A0L0V5N0</accession>
<keyword evidence="3" id="KW-1185">Reference proteome</keyword>
<name>A0A0L0V5N0_9BASI</name>
<comment type="caution">
    <text evidence="2">The sequence shown here is derived from an EMBL/GenBank/DDBJ whole genome shotgun (WGS) entry which is preliminary data.</text>
</comment>
<organism evidence="2 3">
    <name type="scientific">Puccinia striiformis f. sp. tritici PST-78</name>
    <dbReference type="NCBI Taxonomy" id="1165861"/>
    <lineage>
        <taxon>Eukaryota</taxon>
        <taxon>Fungi</taxon>
        <taxon>Dikarya</taxon>
        <taxon>Basidiomycota</taxon>
        <taxon>Pucciniomycotina</taxon>
        <taxon>Pucciniomycetes</taxon>
        <taxon>Pucciniales</taxon>
        <taxon>Pucciniaceae</taxon>
        <taxon>Puccinia</taxon>
    </lineage>
</organism>